<protein>
    <submittedName>
        <fullName evidence="1">Uncharacterized protein</fullName>
    </submittedName>
</protein>
<dbReference type="Proteomes" id="UP001060085">
    <property type="component" value="Linkage Group LG02"/>
</dbReference>
<comment type="caution">
    <text evidence="1">The sequence shown here is derived from an EMBL/GenBank/DDBJ whole genome shotgun (WGS) entry which is preliminary data.</text>
</comment>
<name>A0ACC0BSF3_CATRO</name>
<sequence>MESSMGEKSTKVNELSQAQDVVDRKVIHHEKKNTCTFVKEEKSREEKVKSDENMSHLKEECAMEEKRRMEQESFNKKQGVIDSVSTSLEECECKIHFVSHQFEFPHDEQKVLIFDGFLKALLLGNFHGFQFYHFHFKDFTWLSICGKKRNGSFKVLKVHPCDLVKTAFENARAFAEKDSQEHSIDSPILKYTNPIFKSTSFLEAKEDVQATINRTLSLLDVDSNSSHEEEIDNSALFVPQVLKSHISYYEASSATSSAMPAMMADVSSVEEQIANLTKLVVFPIKIDVKSSTNSFLKNKVEGSSQQSLENFHIMSTVDGGVDSNSEGWRVVK</sequence>
<evidence type="ECO:0000313" key="1">
    <source>
        <dbReference type="EMBL" id="KAI5675610.1"/>
    </source>
</evidence>
<dbReference type="EMBL" id="CM044702">
    <property type="protein sequence ID" value="KAI5675610.1"/>
    <property type="molecule type" value="Genomic_DNA"/>
</dbReference>
<reference evidence="2" key="1">
    <citation type="journal article" date="2023" name="Nat. Plants">
        <title>Single-cell RNA sequencing provides a high-resolution roadmap for understanding the multicellular compartmentation of specialized metabolism.</title>
        <authorList>
            <person name="Sun S."/>
            <person name="Shen X."/>
            <person name="Li Y."/>
            <person name="Li Y."/>
            <person name="Wang S."/>
            <person name="Li R."/>
            <person name="Zhang H."/>
            <person name="Shen G."/>
            <person name="Guo B."/>
            <person name="Wei J."/>
            <person name="Xu J."/>
            <person name="St-Pierre B."/>
            <person name="Chen S."/>
            <person name="Sun C."/>
        </authorList>
    </citation>
    <scope>NUCLEOTIDE SEQUENCE [LARGE SCALE GENOMIC DNA]</scope>
</reference>
<gene>
    <name evidence="1" type="ORF">M9H77_06560</name>
</gene>
<keyword evidence="2" id="KW-1185">Reference proteome</keyword>
<organism evidence="1 2">
    <name type="scientific">Catharanthus roseus</name>
    <name type="common">Madagascar periwinkle</name>
    <name type="synonym">Vinca rosea</name>
    <dbReference type="NCBI Taxonomy" id="4058"/>
    <lineage>
        <taxon>Eukaryota</taxon>
        <taxon>Viridiplantae</taxon>
        <taxon>Streptophyta</taxon>
        <taxon>Embryophyta</taxon>
        <taxon>Tracheophyta</taxon>
        <taxon>Spermatophyta</taxon>
        <taxon>Magnoliopsida</taxon>
        <taxon>eudicotyledons</taxon>
        <taxon>Gunneridae</taxon>
        <taxon>Pentapetalae</taxon>
        <taxon>asterids</taxon>
        <taxon>lamiids</taxon>
        <taxon>Gentianales</taxon>
        <taxon>Apocynaceae</taxon>
        <taxon>Rauvolfioideae</taxon>
        <taxon>Vinceae</taxon>
        <taxon>Catharanthinae</taxon>
        <taxon>Catharanthus</taxon>
    </lineage>
</organism>
<accession>A0ACC0BSF3</accession>
<proteinExistence type="predicted"/>
<evidence type="ECO:0000313" key="2">
    <source>
        <dbReference type="Proteomes" id="UP001060085"/>
    </source>
</evidence>